<dbReference type="SUPFAM" id="SSF81606">
    <property type="entry name" value="PP2C-like"/>
    <property type="match status" value="1"/>
</dbReference>
<evidence type="ECO:0000313" key="3">
    <source>
        <dbReference type="Proteomes" id="UP000030780"/>
    </source>
</evidence>
<dbReference type="Gene3D" id="3.60.40.10">
    <property type="entry name" value="PPM-type phosphatase domain"/>
    <property type="match status" value="1"/>
</dbReference>
<dbReference type="EMBL" id="KB638547">
    <property type="protein sequence ID" value="EMS12106.1"/>
    <property type="molecule type" value="Genomic_DNA"/>
</dbReference>
<dbReference type="InterPro" id="IPR053287">
    <property type="entry name" value="PP2C-like_domain"/>
</dbReference>
<dbReference type="InterPro" id="IPR036457">
    <property type="entry name" value="PPM-type-like_dom_sf"/>
</dbReference>
<dbReference type="VEuPathDB" id="AmoebaDB:KM1_147800"/>
<dbReference type="PANTHER" id="PTHR21586">
    <property type="entry name" value="TIPA"/>
    <property type="match status" value="1"/>
</dbReference>
<dbReference type="PROSITE" id="PS51746">
    <property type="entry name" value="PPM_2"/>
    <property type="match status" value="1"/>
</dbReference>
<accession>M7W270</accession>
<proteinExistence type="predicted"/>
<dbReference type="PANTHER" id="PTHR21586:SF0">
    <property type="entry name" value="PP2C-LIKE DOMAIN-CONTAINING PROTEIN CG9801"/>
    <property type="match status" value="1"/>
</dbReference>
<dbReference type="InterPro" id="IPR001932">
    <property type="entry name" value="PPM-type_phosphatase-like_dom"/>
</dbReference>
<sequence length="477" mass="53451">MENNLTMEGNSSKIFNKKFKPFLKDIPNVEIKSITTRNFSKHIIEDYQEVLGYDQSFSLSSFSTYPCFKNVKQGEPNCDCIGIQRFTNCTVMVVADGCGWGVTSARAAHIAVETVLSSMFNEVSKCVRLHEIANALVSSTYQAHDRIQQHHTKILPNSTCTILTVITVTSTQPYTLILSVGDCEAFIYKSAIGRTFSINKKWCRSIKSTQECGGRIGNTPNLLPELTGAYLKVIDVELHDIIIVTSDGFADNLRLQKENVSPQVILDTVISPRIQSCANLNEFVVSMDDFIIKETEDAREFHSQNQNRIRKQGLKGKLDHATIGVYSISSFNTDIGLIDSIFPDILTSIYPSNVNRTTRSHSFSVKDLVPTTEIPLKTKFKCSSVGEIQEPNDSKPIIYPQISESPFRPIQFSKLRCGSLSREISFIHRSPYRDISPQRSLQAQESLPSSLPSSFSLSPQNSYKPGNGFIQFFQKDH</sequence>
<organism evidence="2 3">
    <name type="scientific">Entamoeba histolytica HM-3:IMSS</name>
    <dbReference type="NCBI Taxonomy" id="885315"/>
    <lineage>
        <taxon>Eukaryota</taxon>
        <taxon>Amoebozoa</taxon>
        <taxon>Evosea</taxon>
        <taxon>Archamoebae</taxon>
        <taxon>Mastigamoebida</taxon>
        <taxon>Entamoebidae</taxon>
        <taxon>Entamoeba</taxon>
    </lineage>
</organism>
<protein>
    <recommendedName>
        <fullName evidence="1">PPM-type phosphatase domain-containing protein</fullName>
    </recommendedName>
</protein>
<evidence type="ECO:0000313" key="2">
    <source>
        <dbReference type="EMBL" id="EMS12106.1"/>
    </source>
</evidence>
<dbReference type="AlphaFoldDB" id="M7W270"/>
<evidence type="ECO:0000259" key="1">
    <source>
        <dbReference type="PROSITE" id="PS51746"/>
    </source>
</evidence>
<dbReference type="Pfam" id="PF13672">
    <property type="entry name" value="PP2C_2"/>
    <property type="match status" value="1"/>
</dbReference>
<dbReference type="OrthoDB" id="2556847at2759"/>
<reference evidence="2 3" key="1">
    <citation type="submission" date="2013-01" db="EMBL/GenBank/DDBJ databases">
        <authorList>
            <person name="Inman J."/>
            <person name="Zafar N."/>
            <person name="Lorenzi H."/>
            <person name="Caler E."/>
        </authorList>
    </citation>
    <scope>NUCLEOTIDE SEQUENCE [LARGE SCALE GENOMIC DNA]</scope>
    <source>
        <strain evidence="2 3">HM-3:IMSS</strain>
    </source>
</reference>
<dbReference type="Proteomes" id="UP000030780">
    <property type="component" value="Unassembled WGS sequence"/>
</dbReference>
<feature type="domain" description="PPM-type phosphatase" evidence="1">
    <location>
        <begin position="59"/>
        <end position="328"/>
    </location>
</feature>
<name>M7W270_ENTHI</name>
<gene>
    <name evidence="2" type="ORF">KM1_147800</name>
</gene>